<reference evidence="7 8" key="1">
    <citation type="submission" date="2018-10" db="EMBL/GenBank/DDBJ databases">
        <title>Histidinibacterium lentulum gen. nov., sp. nov., a marine bacterium from the culture broth of Picochlorum sp. 122.</title>
        <authorList>
            <person name="Wang G."/>
        </authorList>
    </citation>
    <scope>NUCLEOTIDE SEQUENCE [LARGE SCALE GENOMIC DNA]</scope>
    <source>
        <strain evidence="7 8">B17</strain>
    </source>
</reference>
<dbReference type="GO" id="GO:0051287">
    <property type="term" value="F:NAD binding"/>
    <property type="evidence" value="ECO:0007669"/>
    <property type="project" value="InterPro"/>
</dbReference>
<keyword evidence="2" id="KW-0560">Oxidoreductase</keyword>
<name>A0A3N2RA07_9RHOB</name>
<proteinExistence type="inferred from homology"/>
<sequence>MKVGLIGLGRMGRAMAERLEETGAELLVWNRSADKAGGLAAEVAESPAAVAAGRDVVLSIMANDAALEAVYFGTGGLCSAPLGGTTIVEMTTTAPDTIRRLEAAVREAGGRLVECPVGGTIAPARAGKLLGLAGGEADDLERVMPVMQQLVRRIEHVGPVGAGAAMKLSINLPLMVYWAALGEALGLAIGSGIDPELALDILADSSGAIGAAKMRVPPILEMLRTGEPGGVNFALEVALKDMGLMEEACAATGRPGTVIAATRAKAAAAAREGFGPLDASMVGLCGLVDPNRKETK</sequence>
<dbReference type="InterPro" id="IPR002204">
    <property type="entry name" value="3-OH-isobutyrate_DH-rel_CS"/>
</dbReference>
<comment type="caution">
    <text evidence="7">The sequence shown here is derived from an EMBL/GenBank/DDBJ whole genome shotgun (WGS) entry which is preliminary data.</text>
</comment>
<keyword evidence="8" id="KW-1185">Reference proteome</keyword>
<dbReference type="InterPro" id="IPR015815">
    <property type="entry name" value="HIBADH-related"/>
</dbReference>
<accession>A0A3N2RA07</accession>
<dbReference type="InterPro" id="IPR013328">
    <property type="entry name" value="6PGD_dom2"/>
</dbReference>
<feature type="domain" description="6-phosphogluconate dehydrogenase NADP-binding" evidence="5">
    <location>
        <begin position="2"/>
        <end position="158"/>
    </location>
</feature>
<evidence type="ECO:0000259" key="6">
    <source>
        <dbReference type="Pfam" id="PF14833"/>
    </source>
</evidence>
<dbReference type="SUPFAM" id="SSF48179">
    <property type="entry name" value="6-phosphogluconate dehydrogenase C-terminal domain-like"/>
    <property type="match status" value="1"/>
</dbReference>
<gene>
    <name evidence="7" type="ORF">EAT49_02315</name>
</gene>
<dbReference type="InterPro" id="IPR036291">
    <property type="entry name" value="NAD(P)-bd_dom_sf"/>
</dbReference>
<dbReference type="InterPro" id="IPR008927">
    <property type="entry name" value="6-PGluconate_DH-like_C_sf"/>
</dbReference>
<keyword evidence="3" id="KW-0520">NAD</keyword>
<dbReference type="PANTHER" id="PTHR43060:SF15">
    <property type="entry name" value="3-HYDROXYISOBUTYRATE DEHYDROGENASE-LIKE 1, MITOCHONDRIAL-RELATED"/>
    <property type="match status" value="1"/>
</dbReference>
<dbReference type="Gene3D" id="1.10.1040.10">
    <property type="entry name" value="N-(1-d-carboxylethyl)-l-norvaline Dehydrogenase, domain 2"/>
    <property type="match status" value="1"/>
</dbReference>
<evidence type="ECO:0000259" key="5">
    <source>
        <dbReference type="Pfam" id="PF03446"/>
    </source>
</evidence>
<evidence type="ECO:0000256" key="1">
    <source>
        <dbReference type="ARBA" id="ARBA00009080"/>
    </source>
</evidence>
<dbReference type="InterPro" id="IPR006115">
    <property type="entry name" value="6PGDH_NADP-bd"/>
</dbReference>
<dbReference type="EMBL" id="RDRB01000001">
    <property type="protein sequence ID" value="ROU04245.1"/>
    <property type="molecule type" value="Genomic_DNA"/>
</dbReference>
<evidence type="ECO:0000313" key="7">
    <source>
        <dbReference type="EMBL" id="ROU04245.1"/>
    </source>
</evidence>
<dbReference type="Proteomes" id="UP000268016">
    <property type="component" value="Unassembled WGS sequence"/>
</dbReference>
<feature type="active site" evidence="4">
    <location>
        <position position="167"/>
    </location>
</feature>
<feature type="domain" description="3-hydroxyisobutyrate dehydrogenase-like NAD-binding" evidence="6">
    <location>
        <begin position="161"/>
        <end position="280"/>
    </location>
</feature>
<dbReference type="Gene3D" id="3.40.50.720">
    <property type="entry name" value="NAD(P)-binding Rossmann-like Domain"/>
    <property type="match status" value="1"/>
</dbReference>
<comment type="similarity">
    <text evidence="1">Belongs to the HIBADH-related family.</text>
</comment>
<dbReference type="PIRSF" id="PIRSF000103">
    <property type="entry name" value="HIBADH"/>
    <property type="match status" value="1"/>
</dbReference>
<evidence type="ECO:0000313" key="8">
    <source>
        <dbReference type="Proteomes" id="UP000268016"/>
    </source>
</evidence>
<dbReference type="PROSITE" id="PS00895">
    <property type="entry name" value="3_HYDROXYISOBUT_DH"/>
    <property type="match status" value="1"/>
</dbReference>
<dbReference type="InterPro" id="IPR029154">
    <property type="entry name" value="HIBADH-like_NADP-bd"/>
</dbReference>
<dbReference type="RefSeq" id="WP_123640651.1">
    <property type="nucleotide sequence ID" value="NZ_ML119081.1"/>
</dbReference>
<dbReference type="PANTHER" id="PTHR43060">
    <property type="entry name" value="3-HYDROXYISOBUTYRATE DEHYDROGENASE-LIKE 1, MITOCHONDRIAL-RELATED"/>
    <property type="match status" value="1"/>
</dbReference>
<dbReference type="GO" id="GO:0016054">
    <property type="term" value="P:organic acid catabolic process"/>
    <property type="evidence" value="ECO:0007669"/>
    <property type="project" value="UniProtKB-ARBA"/>
</dbReference>
<protein>
    <submittedName>
        <fullName evidence="7">NAD(P)-dependent oxidoreductase</fullName>
    </submittedName>
</protein>
<dbReference type="AlphaFoldDB" id="A0A3N2RA07"/>
<dbReference type="GO" id="GO:0016491">
    <property type="term" value="F:oxidoreductase activity"/>
    <property type="evidence" value="ECO:0007669"/>
    <property type="project" value="UniProtKB-KW"/>
</dbReference>
<dbReference type="GO" id="GO:0050661">
    <property type="term" value="F:NADP binding"/>
    <property type="evidence" value="ECO:0007669"/>
    <property type="project" value="InterPro"/>
</dbReference>
<organism evidence="7 8">
    <name type="scientific">Histidinibacterium lentulum</name>
    <dbReference type="NCBI Taxonomy" id="2480588"/>
    <lineage>
        <taxon>Bacteria</taxon>
        <taxon>Pseudomonadati</taxon>
        <taxon>Pseudomonadota</taxon>
        <taxon>Alphaproteobacteria</taxon>
        <taxon>Rhodobacterales</taxon>
        <taxon>Paracoccaceae</taxon>
        <taxon>Histidinibacterium</taxon>
    </lineage>
</organism>
<dbReference type="Pfam" id="PF03446">
    <property type="entry name" value="NAD_binding_2"/>
    <property type="match status" value="1"/>
</dbReference>
<dbReference type="OrthoDB" id="9812907at2"/>
<dbReference type="Pfam" id="PF14833">
    <property type="entry name" value="NAD_binding_11"/>
    <property type="match status" value="1"/>
</dbReference>
<dbReference type="SUPFAM" id="SSF51735">
    <property type="entry name" value="NAD(P)-binding Rossmann-fold domains"/>
    <property type="match status" value="1"/>
</dbReference>
<evidence type="ECO:0000256" key="2">
    <source>
        <dbReference type="ARBA" id="ARBA00023002"/>
    </source>
</evidence>
<evidence type="ECO:0000256" key="3">
    <source>
        <dbReference type="ARBA" id="ARBA00023027"/>
    </source>
</evidence>
<evidence type="ECO:0000256" key="4">
    <source>
        <dbReference type="PIRSR" id="PIRSR000103-1"/>
    </source>
</evidence>